<dbReference type="GO" id="GO:0015123">
    <property type="term" value="F:acetate transmembrane transporter activity"/>
    <property type="evidence" value="ECO:0007669"/>
    <property type="project" value="TreeGrafter"/>
</dbReference>
<sequence length="546" mass="56325">MGNALVIPAIVAVTLLTVGIGFYGLRLARTTSDFLVASRVVSPTWNAAAIGGEYLSAASFLGIAGLILKYGVDVLWYPVGFAAGYLALLLFVAAPLRRSGAFTLPDFCELRLGSRRLRILATAFVIFIGWLYLVPQLQGAGLTLSTVTGSAYPVGAVLVAVVVTANVALGGMRAITFVQAFQYWLKLTALAVPAVFLALQWQADARPAVTPPDGPIFRTATAVVVEHPATLTFPDGEVREVRAGETLSFAPGDPVPEVSGVATDASDWLLPSTAGDDDRGLFATYSLILATFLGTMGLPHVLVRFYTNPNGAAARRTTLVVLALVGVFYLLPTIYGVLGRIYTPQLLVTGQTDAVVVLLPEAALGSGTTGRLLAALVAAGAFAAFLSTSSGLLTSVAGVISTDVLGRGSVRGFRLATVIAGAVPAVLALNVSGLDVSQVVGLAFAVAASSFCPLLVLGIWWRGLTDLGAAAGVLVGGGAAVAAVLVTVVGPPLTGWPAVLFAQPAAWTVPLAFTVTVLVSIASRRRVPADIGATMLRLHAPDALRL</sequence>
<keyword evidence="5 10" id="KW-0812">Transmembrane</keyword>
<dbReference type="InterPro" id="IPR038377">
    <property type="entry name" value="Na/Glc_symporter_sf"/>
</dbReference>
<dbReference type="OrthoDB" id="9764416at2"/>
<keyword evidence="14" id="KW-1185">Reference proteome</keyword>
<feature type="transmembrane region" description="Helical" evidence="10">
    <location>
        <begin position="439"/>
        <end position="460"/>
    </location>
</feature>
<reference evidence="11 13" key="1">
    <citation type="journal article" date="2018" name="Int. J. Syst. Evol. Microbiol.">
        <title>Micromonospora globbae sp. nov., an endophytic actinomycete isolated from roots of Globba winitii C. H. Wright.</title>
        <authorList>
            <person name="Kuncharoen N."/>
            <person name="Pittayakhajonwut P."/>
            <person name="Tanasupawat S."/>
        </authorList>
    </citation>
    <scope>NUCLEOTIDE SEQUENCE [LARGE SCALE GENOMIC DNA]</scope>
    <source>
        <strain evidence="11 13">WPS1-2</strain>
    </source>
</reference>
<dbReference type="AlphaFoldDB" id="A0A420EU91"/>
<protein>
    <submittedName>
        <fullName evidence="11">Cation acetate symporter</fullName>
    </submittedName>
</protein>
<feature type="transmembrane region" description="Helical" evidence="10">
    <location>
        <begin position="282"/>
        <end position="306"/>
    </location>
</feature>
<keyword evidence="6" id="KW-0769">Symport</keyword>
<dbReference type="Proteomes" id="UP000285744">
    <property type="component" value="Unassembled WGS sequence"/>
</dbReference>
<dbReference type="InterPro" id="IPR001734">
    <property type="entry name" value="Na/solute_symporter"/>
</dbReference>
<dbReference type="CDD" id="cd11480">
    <property type="entry name" value="SLC5sbd_u4"/>
    <property type="match status" value="1"/>
</dbReference>
<evidence type="ECO:0000313" key="12">
    <source>
        <dbReference type="EMBL" id="WUP48852.1"/>
    </source>
</evidence>
<dbReference type="Gene3D" id="1.20.1730.10">
    <property type="entry name" value="Sodium/glucose cotransporter"/>
    <property type="match status" value="1"/>
</dbReference>
<feature type="transmembrane region" description="Helical" evidence="10">
    <location>
        <begin position="467"/>
        <end position="489"/>
    </location>
</feature>
<feature type="transmembrane region" description="Helical" evidence="10">
    <location>
        <begin position="372"/>
        <end position="400"/>
    </location>
</feature>
<keyword evidence="7 10" id="KW-1133">Transmembrane helix</keyword>
<evidence type="ECO:0000256" key="2">
    <source>
        <dbReference type="ARBA" id="ARBA00006434"/>
    </source>
</evidence>
<dbReference type="PANTHER" id="PTHR48086">
    <property type="entry name" value="SODIUM/PROLINE SYMPORTER-RELATED"/>
    <property type="match status" value="1"/>
</dbReference>
<feature type="transmembrane region" description="Helical" evidence="10">
    <location>
        <begin position="318"/>
        <end position="338"/>
    </location>
</feature>
<evidence type="ECO:0000256" key="3">
    <source>
        <dbReference type="ARBA" id="ARBA00022448"/>
    </source>
</evidence>
<dbReference type="RefSeq" id="WP_120331405.1">
    <property type="nucleotide sequence ID" value="NZ_CP108084.1"/>
</dbReference>
<comment type="subcellular location">
    <subcellularLocation>
        <location evidence="1">Cell membrane</location>
        <topology evidence="1">Multi-pass membrane protein</topology>
    </subcellularLocation>
</comment>
<feature type="transmembrane region" description="Helical" evidence="10">
    <location>
        <begin position="117"/>
        <end position="134"/>
    </location>
</feature>
<feature type="transmembrane region" description="Helical" evidence="10">
    <location>
        <begin position="6"/>
        <end position="25"/>
    </location>
</feature>
<dbReference type="GO" id="GO:0015293">
    <property type="term" value="F:symporter activity"/>
    <property type="evidence" value="ECO:0007669"/>
    <property type="project" value="UniProtKB-KW"/>
</dbReference>
<keyword evidence="3" id="KW-0813">Transport</keyword>
<organism evidence="11 13">
    <name type="scientific">Micromonospora globbae</name>
    <dbReference type="NCBI Taxonomy" id="1894969"/>
    <lineage>
        <taxon>Bacteria</taxon>
        <taxon>Bacillati</taxon>
        <taxon>Actinomycetota</taxon>
        <taxon>Actinomycetes</taxon>
        <taxon>Micromonosporales</taxon>
        <taxon>Micromonosporaceae</taxon>
        <taxon>Micromonospora</taxon>
    </lineage>
</organism>
<gene>
    <name evidence="11" type="ORF">D7I43_27060</name>
    <name evidence="12" type="ORF">OG994_25245</name>
</gene>
<evidence type="ECO:0000256" key="9">
    <source>
        <dbReference type="RuleBase" id="RU362091"/>
    </source>
</evidence>
<keyword evidence="8 10" id="KW-0472">Membrane</keyword>
<comment type="similarity">
    <text evidence="2 9">Belongs to the sodium:solute symporter (SSF) (TC 2.A.21) family.</text>
</comment>
<dbReference type="EMBL" id="RAQQ01000025">
    <property type="protein sequence ID" value="RKF24262.1"/>
    <property type="molecule type" value="Genomic_DNA"/>
</dbReference>
<evidence type="ECO:0000256" key="6">
    <source>
        <dbReference type="ARBA" id="ARBA00022847"/>
    </source>
</evidence>
<feature type="transmembrane region" description="Helical" evidence="10">
    <location>
        <begin position="74"/>
        <end position="96"/>
    </location>
</feature>
<evidence type="ECO:0000256" key="5">
    <source>
        <dbReference type="ARBA" id="ARBA00022692"/>
    </source>
</evidence>
<name>A0A420EU91_9ACTN</name>
<dbReference type="PANTHER" id="PTHR48086:SF6">
    <property type="entry name" value="CATION_ACETATE SYMPORTER ACTP"/>
    <property type="match status" value="1"/>
</dbReference>
<dbReference type="Pfam" id="PF00474">
    <property type="entry name" value="SSF"/>
    <property type="match status" value="2"/>
</dbReference>
<feature type="transmembrane region" description="Helical" evidence="10">
    <location>
        <begin position="183"/>
        <end position="203"/>
    </location>
</feature>
<feature type="transmembrane region" description="Helical" evidence="10">
    <location>
        <begin position="501"/>
        <end position="522"/>
    </location>
</feature>
<keyword evidence="4" id="KW-1003">Cell membrane</keyword>
<evidence type="ECO:0000313" key="11">
    <source>
        <dbReference type="EMBL" id="RKF24262.1"/>
    </source>
</evidence>
<dbReference type="InterPro" id="IPR050277">
    <property type="entry name" value="Sodium:Solute_Symporter"/>
</dbReference>
<feature type="transmembrane region" description="Helical" evidence="10">
    <location>
        <begin position="154"/>
        <end position="171"/>
    </location>
</feature>
<proteinExistence type="inferred from homology"/>
<reference evidence="12" key="2">
    <citation type="submission" date="2022-10" db="EMBL/GenBank/DDBJ databases">
        <title>The complete genomes of actinobacterial strains from the NBC collection.</title>
        <authorList>
            <person name="Joergensen T.S."/>
            <person name="Alvarez Arevalo M."/>
            <person name="Sterndorff E.B."/>
            <person name="Faurdal D."/>
            <person name="Vuksanovic O."/>
            <person name="Mourched A.-S."/>
            <person name="Charusanti P."/>
            <person name="Shaw S."/>
            <person name="Blin K."/>
            <person name="Weber T."/>
        </authorList>
    </citation>
    <scope>NUCLEOTIDE SEQUENCE</scope>
    <source>
        <strain evidence="12">NBC_00256</strain>
    </source>
</reference>
<evidence type="ECO:0000256" key="10">
    <source>
        <dbReference type="SAM" id="Phobius"/>
    </source>
</evidence>
<dbReference type="GO" id="GO:0006847">
    <property type="term" value="P:plasma membrane acetate transport"/>
    <property type="evidence" value="ECO:0007669"/>
    <property type="project" value="TreeGrafter"/>
</dbReference>
<dbReference type="EMBL" id="CP108084">
    <property type="protein sequence ID" value="WUP48852.1"/>
    <property type="molecule type" value="Genomic_DNA"/>
</dbReference>
<feature type="transmembrane region" description="Helical" evidence="10">
    <location>
        <begin position="412"/>
        <end position="433"/>
    </location>
</feature>
<evidence type="ECO:0000256" key="7">
    <source>
        <dbReference type="ARBA" id="ARBA00022989"/>
    </source>
</evidence>
<evidence type="ECO:0000313" key="13">
    <source>
        <dbReference type="Proteomes" id="UP000285744"/>
    </source>
</evidence>
<dbReference type="Proteomes" id="UP001432190">
    <property type="component" value="Chromosome"/>
</dbReference>
<accession>A0A420EU91</accession>
<dbReference type="GO" id="GO:0005886">
    <property type="term" value="C:plasma membrane"/>
    <property type="evidence" value="ECO:0007669"/>
    <property type="project" value="UniProtKB-SubCell"/>
</dbReference>
<evidence type="ECO:0000256" key="1">
    <source>
        <dbReference type="ARBA" id="ARBA00004651"/>
    </source>
</evidence>
<dbReference type="PROSITE" id="PS50283">
    <property type="entry name" value="NA_SOLUT_SYMP_3"/>
    <property type="match status" value="1"/>
</dbReference>
<feature type="transmembrane region" description="Helical" evidence="10">
    <location>
        <begin position="45"/>
        <end position="68"/>
    </location>
</feature>
<evidence type="ECO:0000256" key="8">
    <source>
        <dbReference type="ARBA" id="ARBA00023136"/>
    </source>
</evidence>
<evidence type="ECO:0000256" key="4">
    <source>
        <dbReference type="ARBA" id="ARBA00022475"/>
    </source>
</evidence>
<evidence type="ECO:0000313" key="14">
    <source>
        <dbReference type="Proteomes" id="UP001432190"/>
    </source>
</evidence>